<evidence type="ECO:0000256" key="7">
    <source>
        <dbReference type="ARBA" id="ARBA00048212"/>
    </source>
</evidence>
<reference evidence="10 11" key="1">
    <citation type="submission" date="2016-10" db="EMBL/GenBank/DDBJ databases">
        <authorList>
            <person name="de Groot N.N."/>
        </authorList>
    </citation>
    <scope>NUCLEOTIDE SEQUENCE [LARGE SCALE GENOMIC DNA]</scope>
    <source>
        <strain evidence="10 11">LMG 24775</strain>
    </source>
</reference>
<dbReference type="Proteomes" id="UP000183417">
    <property type="component" value="Unassembled WGS sequence"/>
</dbReference>
<dbReference type="InterPro" id="IPR050571">
    <property type="entry name" value="Class-IV_PLP-Dep_Aminotrnsfr"/>
</dbReference>
<dbReference type="EMBL" id="FNPE01000016">
    <property type="protein sequence ID" value="SDZ27860.1"/>
    <property type="molecule type" value="Genomic_DNA"/>
</dbReference>
<evidence type="ECO:0000313" key="11">
    <source>
        <dbReference type="Proteomes" id="UP000183417"/>
    </source>
</evidence>
<evidence type="ECO:0000256" key="4">
    <source>
        <dbReference type="ARBA" id="ARBA00005072"/>
    </source>
</evidence>
<dbReference type="GO" id="GO:0004084">
    <property type="term" value="F:branched-chain-amino-acid transaminase activity"/>
    <property type="evidence" value="ECO:0007669"/>
    <property type="project" value="UniProtKB-EC"/>
</dbReference>
<comment type="catalytic activity">
    <reaction evidence="8">
        <text>L-isoleucine + 2-oxoglutarate = (S)-3-methyl-2-oxopentanoate + L-glutamate</text>
        <dbReference type="Rhea" id="RHEA:24801"/>
        <dbReference type="ChEBI" id="CHEBI:16810"/>
        <dbReference type="ChEBI" id="CHEBI:29985"/>
        <dbReference type="ChEBI" id="CHEBI:35146"/>
        <dbReference type="ChEBI" id="CHEBI:58045"/>
        <dbReference type="EC" id="2.6.1.42"/>
    </reaction>
</comment>
<dbReference type="Gene3D" id="3.30.470.10">
    <property type="match status" value="1"/>
</dbReference>
<evidence type="ECO:0000256" key="9">
    <source>
        <dbReference type="ARBA" id="ARBA00049229"/>
    </source>
</evidence>
<evidence type="ECO:0000256" key="5">
    <source>
        <dbReference type="ARBA" id="ARBA00009320"/>
    </source>
</evidence>
<gene>
    <name evidence="10" type="ORF">SAMN05421547_116106</name>
</gene>
<dbReference type="GO" id="GO:0016829">
    <property type="term" value="F:lyase activity"/>
    <property type="evidence" value="ECO:0007669"/>
    <property type="project" value="UniProtKB-KW"/>
</dbReference>
<comment type="catalytic activity">
    <reaction evidence="7">
        <text>L-valine + 2-oxoglutarate = 3-methyl-2-oxobutanoate + L-glutamate</text>
        <dbReference type="Rhea" id="RHEA:24813"/>
        <dbReference type="ChEBI" id="CHEBI:11851"/>
        <dbReference type="ChEBI" id="CHEBI:16810"/>
        <dbReference type="ChEBI" id="CHEBI:29985"/>
        <dbReference type="ChEBI" id="CHEBI:57762"/>
        <dbReference type="EC" id="2.6.1.42"/>
    </reaction>
</comment>
<evidence type="ECO:0000256" key="2">
    <source>
        <dbReference type="ARBA" id="ARBA00004824"/>
    </source>
</evidence>
<evidence type="ECO:0000256" key="1">
    <source>
        <dbReference type="ARBA" id="ARBA00003109"/>
    </source>
</evidence>
<comment type="pathway">
    <text evidence="2">Amino-acid biosynthesis; L-isoleucine biosynthesis; L-isoleucine from 2-oxobutanoate: step 4/4.</text>
</comment>
<comment type="similarity">
    <text evidence="5">Belongs to the class-IV pyridoxal-phosphate-dependent aminotransferase family.</text>
</comment>
<comment type="catalytic activity">
    <reaction evidence="9">
        <text>L-leucine + 2-oxoglutarate = 4-methyl-2-oxopentanoate + L-glutamate</text>
        <dbReference type="Rhea" id="RHEA:18321"/>
        <dbReference type="ChEBI" id="CHEBI:16810"/>
        <dbReference type="ChEBI" id="CHEBI:17865"/>
        <dbReference type="ChEBI" id="CHEBI:29985"/>
        <dbReference type="ChEBI" id="CHEBI:57427"/>
        <dbReference type="EC" id="2.6.1.42"/>
    </reaction>
</comment>
<dbReference type="AlphaFoldDB" id="A0A1H3RQF7"/>
<dbReference type="GO" id="GO:0046394">
    <property type="term" value="P:carboxylic acid biosynthetic process"/>
    <property type="evidence" value="ECO:0007669"/>
    <property type="project" value="UniProtKB-ARBA"/>
</dbReference>
<dbReference type="PANTHER" id="PTHR42743">
    <property type="entry name" value="AMINO-ACID AMINOTRANSFERASE"/>
    <property type="match status" value="1"/>
</dbReference>
<comment type="pathway">
    <text evidence="3">Amino-acid biosynthesis; L-valine biosynthesis; L-valine from pyruvate: step 4/4.</text>
</comment>
<organism evidence="10 11">
    <name type="scientific">Delftia lacustris</name>
    <dbReference type="NCBI Taxonomy" id="558537"/>
    <lineage>
        <taxon>Bacteria</taxon>
        <taxon>Pseudomonadati</taxon>
        <taxon>Pseudomonadota</taxon>
        <taxon>Betaproteobacteria</taxon>
        <taxon>Burkholderiales</taxon>
        <taxon>Comamonadaceae</taxon>
        <taxon>Delftia</taxon>
    </lineage>
</organism>
<sequence>MADTDLDFDILETLALRDGGFIHLQRHVTRMQDAARHFGRPCTDAVLEQALQQLRQAHASGHWRVRLALDAAGRIQTQAAPLPPSATPVRLALADRPIANAVAHGDWVRFKTSRRAHYDSLQPTDASVFDTVLHNEDGEITEGTRGNIAVLLAGRWVTPPLSSGLLPGVGRAVALDEGRVVEHPVRLDDLPRVQGWAFVNSLRGWLPAVLR</sequence>
<dbReference type="SUPFAM" id="SSF56752">
    <property type="entry name" value="D-aminoacid aminotransferase-like PLP-dependent enzymes"/>
    <property type="match status" value="1"/>
</dbReference>
<accession>A0A1H3RQF7</accession>
<evidence type="ECO:0000256" key="6">
    <source>
        <dbReference type="ARBA" id="ARBA00013053"/>
    </source>
</evidence>
<evidence type="ECO:0000313" key="10">
    <source>
        <dbReference type="EMBL" id="SDZ27860.1"/>
    </source>
</evidence>
<dbReference type="InterPro" id="IPR043132">
    <property type="entry name" value="BCAT-like_C"/>
</dbReference>
<dbReference type="InterPro" id="IPR043131">
    <property type="entry name" value="BCAT-like_N"/>
</dbReference>
<protein>
    <recommendedName>
        <fullName evidence="6">branched-chain-amino-acid transaminase</fullName>
        <ecNumber evidence="6">2.6.1.42</ecNumber>
    </recommendedName>
</protein>
<dbReference type="InterPro" id="IPR001544">
    <property type="entry name" value="Aminotrans_IV"/>
</dbReference>
<comment type="function">
    <text evidence="1">Acts on leucine, isoleucine and valine.</text>
</comment>
<dbReference type="PANTHER" id="PTHR42743:SF11">
    <property type="entry name" value="AMINODEOXYCHORISMATE LYASE"/>
    <property type="match status" value="1"/>
</dbReference>
<keyword evidence="10" id="KW-0456">Lyase</keyword>
<dbReference type="Pfam" id="PF01063">
    <property type="entry name" value="Aminotran_4"/>
    <property type="match status" value="1"/>
</dbReference>
<name>A0A1H3RQF7_9BURK</name>
<dbReference type="EC" id="2.6.1.42" evidence="6"/>
<dbReference type="Gene3D" id="3.20.10.10">
    <property type="entry name" value="D-amino Acid Aminotransferase, subunit A, domain 2"/>
    <property type="match status" value="1"/>
</dbReference>
<evidence type="ECO:0000256" key="8">
    <source>
        <dbReference type="ARBA" id="ARBA00048798"/>
    </source>
</evidence>
<comment type="pathway">
    <text evidence="4">Amino-acid biosynthesis; L-leucine biosynthesis; L-leucine from 3-methyl-2-oxobutanoate: step 4/4.</text>
</comment>
<dbReference type="InterPro" id="IPR036038">
    <property type="entry name" value="Aminotransferase-like"/>
</dbReference>
<evidence type="ECO:0000256" key="3">
    <source>
        <dbReference type="ARBA" id="ARBA00004931"/>
    </source>
</evidence>
<proteinExistence type="inferred from homology"/>